<proteinExistence type="predicted"/>
<dbReference type="AlphaFoldDB" id="W9CBP4"/>
<feature type="compositionally biased region" description="Basic and acidic residues" evidence="1">
    <location>
        <begin position="322"/>
        <end position="338"/>
    </location>
</feature>
<accession>W9CBP4</accession>
<sequence>MVKNLTILMLVSRDFIHVTVEKADVGKYTQYKNADSSISYNITTTYKSPFNQPSTPSNLCFTAVPNHTGPDPFNNGHEIPVLQIDIVARTKQKYTIRIQLQCLNESDQVKKLKNNSNVKDYYKYKESYRLLGENKDVKDFLKARNAKANDKNDERSKKIVERLGDTADVVAYLKPYDKVGKLAGDKDFKAYRGAEQVRKLMMASEEVLEWKRALAAAKVIKEAGFKPVTLPVRGARNTTTGGIGSSGNKKIESDSDSDVGVFKMDKLPKKTKTLERPTAEKTDGKGKTGRKEESGQSTKTHKETAGDKSGSTSTPPSQGKGEVPHRRSRSRDIKRTAP</sequence>
<dbReference type="EMBL" id="AYSA01000333">
    <property type="protein sequence ID" value="ESZ93266.1"/>
    <property type="molecule type" value="Genomic_DNA"/>
</dbReference>
<protein>
    <submittedName>
        <fullName evidence="2">Uncharacterized protein</fullName>
    </submittedName>
</protein>
<reference evidence="2 3" key="1">
    <citation type="journal article" date="2014" name="Genome Announc.">
        <title>Draft genome sequence of Sclerotinia borealis, a psychrophilic plant pathogenic fungus.</title>
        <authorList>
            <person name="Mardanov A.V."/>
            <person name="Beletsky A.V."/>
            <person name="Kadnikov V.V."/>
            <person name="Ignatov A.N."/>
            <person name="Ravin N.V."/>
        </authorList>
    </citation>
    <scope>NUCLEOTIDE SEQUENCE [LARGE SCALE GENOMIC DNA]</scope>
    <source>
        <strain evidence="3">F-4157</strain>
    </source>
</reference>
<evidence type="ECO:0000313" key="3">
    <source>
        <dbReference type="Proteomes" id="UP000019487"/>
    </source>
</evidence>
<feature type="compositionally biased region" description="Basic and acidic residues" evidence="1">
    <location>
        <begin position="263"/>
        <end position="306"/>
    </location>
</feature>
<comment type="caution">
    <text evidence="2">The sequence shown here is derived from an EMBL/GenBank/DDBJ whole genome shotgun (WGS) entry which is preliminary data.</text>
</comment>
<evidence type="ECO:0000256" key="1">
    <source>
        <dbReference type="SAM" id="MobiDB-lite"/>
    </source>
</evidence>
<keyword evidence="3" id="KW-1185">Reference proteome</keyword>
<name>W9CBP4_SCLBF</name>
<organism evidence="2 3">
    <name type="scientific">Sclerotinia borealis (strain F-4128)</name>
    <dbReference type="NCBI Taxonomy" id="1432307"/>
    <lineage>
        <taxon>Eukaryota</taxon>
        <taxon>Fungi</taxon>
        <taxon>Dikarya</taxon>
        <taxon>Ascomycota</taxon>
        <taxon>Pezizomycotina</taxon>
        <taxon>Leotiomycetes</taxon>
        <taxon>Helotiales</taxon>
        <taxon>Sclerotiniaceae</taxon>
        <taxon>Sclerotinia</taxon>
    </lineage>
</organism>
<dbReference type="Proteomes" id="UP000019487">
    <property type="component" value="Unassembled WGS sequence"/>
</dbReference>
<feature type="region of interest" description="Disordered" evidence="1">
    <location>
        <begin position="232"/>
        <end position="338"/>
    </location>
</feature>
<dbReference type="HOGENOM" id="CLU_821738_0_0_1"/>
<gene>
    <name evidence="2" type="ORF">SBOR_6366</name>
</gene>
<evidence type="ECO:0000313" key="2">
    <source>
        <dbReference type="EMBL" id="ESZ93266.1"/>
    </source>
</evidence>